<dbReference type="InterPro" id="IPR001298">
    <property type="entry name" value="Filamin/ABP280_rpt"/>
</dbReference>
<dbReference type="KEGG" id="apro:F751_4715"/>
<evidence type="ECO:0000256" key="2">
    <source>
        <dbReference type="SAM" id="MobiDB-lite"/>
    </source>
</evidence>
<evidence type="ECO:0000256" key="1">
    <source>
        <dbReference type="PROSITE-ProRule" id="PRU00087"/>
    </source>
</evidence>
<keyword evidence="4" id="KW-1185">Reference proteome</keyword>
<proteinExistence type="predicted"/>
<evidence type="ECO:0000313" key="3">
    <source>
        <dbReference type="EMBL" id="KFM26222.1"/>
    </source>
</evidence>
<protein>
    <submittedName>
        <fullName evidence="3">Gelation factor</fullName>
    </submittedName>
</protein>
<dbReference type="InterPro" id="IPR013783">
    <property type="entry name" value="Ig-like_fold"/>
</dbReference>
<reference evidence="3 4" key="1">
    <citation type="journal article" date="2014" name="BMC Genomics">
        <title>Oil accumulation mechanisms of the oleaginous microalga Chlorella protothecoides revealed through its genome, transcriptomes, and proteomes.</title>
        <authorList>
            <person name="Gao C."/>
            <person name="Wang Y."/>
            <person name="Shen Y."/>
            <person name="Yan D."/>
            <person name="He X."/>
            <person name="Dai J."/>
            <person name="Wu Q."/>
        </authorList>
    </citation>
    <scope>NUCLEOTIDE SEQUENCE [LARGE SCALE GENOMIC DNA]</scope>
    <source>
        <strain evidence="3 4">0710</strain>
    </source>
</reference>
<organism evidence="3 4">
    <name type="scientific">Auxenochlorella protothecoides</name>
    <name type="common">Green microalga</name>
    <name type="synonym">Chlorella protothecoides</name>
    <dbReference type="NCBI Taxonomy" id="3075"/>
    <lineage>
        <taxon>Eukaryota</taxon>
        <taxon>Viridiplantae</taxon>
        <taxon>Chlorophyta</taxon>
        <taxon>core chlorophytes</taxon>
        <taxon>Trebouxiophyceae</taxon>
        <taxon>Chlorellales</taxon>
        <taxon>Chlorellaceae</taxon>
        <taxon>Auxenochlorella</taxon>
    </lineage>
</organism>
<feature type="compositionally biased region" description="Acidic residues" evidence="2">
    <location>
        <begin position="86"/>
        <end position="101"/>
    </location>
</feature>
<sequence>MASEPEEASTPAGIPGDSQEEDGSRTSSPPLPVGSDDAVGSPAQPPERESTEEAGPGGPDFVPPLPAGDGPGQALILHGTGASSDSDSDDYSTSSDEEPDESQLPPGPIDPSRCSATGPGFSGGSSGMPVKMVITAKDSAGRRIRDGGAYVLVTLDKPAPTGSVVVARAEVTDHGDGTYTALYTCPSKGSYQLTVELNGQPLGQFPFPIYFSAPDLQAAAKALEAASAAAAAAGSGAAAVNGPVPTAPGPVSAAQLSAGAVGFGVAQPIPGAAPPTLGAQAALSGVPFPATDLERLSRTVLVGAPCSLPSGEALAAAFLRAGAVASVQLAGPGAAFAWVEFAAAASVPAALAMDGAAVPPLVPGGEPVTLRVEAGAAARAAAEALVSGQAALDPAKAAALQQAQRFAALSAQQAALAESVLAARAMRAGAAAIKEGGKKGVDLAGVSAMGGVCFFNLAVETPEGDLDLLQAVIDGSNTEVDESAEERKGGAGDIGKIFLSAGDKQLAIIAHVPKELQTTKNITIDEWVAAVTKPLGDVTVVSKTDELIKITVAGNAEKGLFPLKMRDEAISAGFAFLKEKGLIPIADSSDDEVNYAEAAGVEW</sequence>
<name>A0A087SKG8_AUXPR</name>
<dbReference type="Pfam" id="PF00630">
    <property type="entry name" value="Filamin"/>
    <property type="match status" value="1"/>
</dbReference>
<dbReference type="Proteomes" id="UP000028924">
    <property type="component" value="Unassembled WGS sequence"/>
</dbReference>
<feature type="region of interest" description="Disordered" evidence="2">
    <location>
        <begin position="1"/>
        <end position="129"/>
    </location>
</feature>
<dbReference type="Gene3D" id="2.60.40.10">
    <property type="entry name" value="Immunoglobulins"/>
    <property type="match status" value="1"/>
</dbReference>
<evidence type="ECO:0000313" key="4">
    <source>
        <dbReference type="Proteomes" id="UP000028924"/>
    </source>
</evidence>
<dbReference type="eggNOG" id="ENOG502S6FF">
    <property type="taxonomic scope" value="Eukaryota"/>
</dbReference>
<dbReference type="AlphaFoldDB" id="A0A087SKG8"/>
<dbReference type="InterPro" id="IPR017868">
    <property type="entry name" value="Filamin/ABP280_repeat-like"/>
</dbReference>
<dbReference type="SMART" id="SM00557">
    <property type="entry name" value="IG_FLMN"/>
    <property type="match status" value="1"/>
</dbReference>
<gene>
    <name evidence="3" type="ORF">F751_4715</name>
</gene>
<accession>A0A087SKG8</accession>
<dbReference type="OrthoDB" id="249703at2759"/>
<dbReference type="EMBL" id="KL662127">
    <property type="protein sequence ID" value="KFM26222.1"/>
    <property type="molecule type" value="Genomic_DNA"/>
</dbReference>
<dbReference type="PROSITE" id="PS50194">
    <property type="entry name" value="FILAMIN_REPEAT"/>
    <property type="match status" value="1"/>
</dbReference>
<dbReference type="GeneID" id="23616106"/>
<dbReference type="SUPFAM" id="SSF81296">
    <property type="entry name" value="E set domains"/>
    <property type="match status" value="1"/>
</dbReference>
<dbReference type="RefSeq" id="XP_011399118.1">
    <property type="nucleotide sequence ID" value="XM_011400816.1"/>
</dbReference>
<dbReference type="InterPro" id="IPR014756">
    <property type="entry name" value="Ig_E-set"/>
</dbReference>
<feature type="repeat" description="Filamin" evidence="1">
    <location>
        <begin position="106"/>
        <end position="211"/>
    </location>
</feature>